<dbReference type="RefSeq" id="WP_245778156.1">
    <property type="nucleotide sequence ID" value="NZ_FOFR01000017.1"/>
</dbReference>
<accession>A0A1H9SYJ1</accession>
<dbReference type="AlphaFoldDB" id="A0A1H9SYJ1"/>
<dbReference type="CDD" id="cd02809">
    <property type="entry name" value="alpha_hydroxyacid_oxid_FMN"/>
    <property type="match status" value="1"/>
</dbReference>
<gene>
    <name evidence="9" type="ORF">SAMN05216188_11755</name>
</gene>
<feature type="binding site" evidence="7">
    <location>
        <position position="165"/>
    </location>
    <ligand>
        <name>glyoxylate</name>
        <dbReference type="ChEBI" id="CHEBI:36655"/>
    </ligand>
</feature>
<feature type="binding site" evidence="7">
    <location>
        <position position="108"/>
    </location>
    <ligand>
        <name>FMN</name>
        <dbReference type="ChEBI" id="CHEBI:58210"/>
    </ligand>
</feature>
<dbReference type="PROSITE" id="PS51349">
    <property type="entry name" value="FMN_HYDROXY_ACID_DH_2"/>
    <property type="match status" value="1"/>
</dbReference>
<feature type="binding site" evidence="7">
    <location>
        <position position="246"/>
    </location>
    <ligand>
        <name>FMN</name>
        <dbReference type="ChEBI" id="CHEBI:58210"/>
    </ligand>
</feature>
<dbReference type="InterPro" id="IPR000262">
    <property type="entry name" value="FMN-dep_DH"/>
</dbReference>
<evidence type="ECO:0000256" key="6">
    <source>
        <dbReference type="PIRSR" id="PIRSR000138-1"/>
    </source>
</evidence>
<dbReference type="GO" id="GO:0010181">
    <property type="term" value="F:FMN binding"/>
    <property type="evidence" value="ECO:0007669"/>
    <property type="project" value="InterPro"/>
</dbReference>
<evidence type="ECO:0000313" key="9">
    <source>
        <dbReference type="EMBL" id="SER89938.1"/>
    </source>
</evidence>
<dbReference type="SUPFAM" id="SSF51395">
    <property type="entry name" value="FMN-linked oxidoreductases"/>
    <property type="match status" value="1"/>
</dbReference>
<keyword evidence="4" id="KW-0560">Oxidoreductase</keyword>
<evidence type="ECO:0000256" key="4">
    <source>
        <dbReference type="ARBA" id="ARBA00023002"/>
    </source>
</evidence>
<comment type="cofactor">
    <cofactor evidence="1">
        <name>FMN</name>
        <dbReference type="ChEBI" id="CHEBI:58210"/>
    </cofactor>
</comment>
<feature type="binding site" evidence="7">
    <location>
        <position position="224"/>
    </location>
    <ligand>
        <name>FMN</name>
        <dbReference type="ChEBI" id="CHEBI:58210"/>
    </ligand>
</feature>
<dbReference type="EMBL" id="FOFR01000017">
    <property type="protein sequence ID" value="SER89938.1"/>
    <property type="molecule type" value="Genomic_DNA"/>
</dbReference>
<dbReference type="Pfam" id="PF01070">
    <property type="entry name" value="FMN_dh"/>
    <property type="match status" value="1"/>
</dbReference>
<evidence type="ECO:0000256" key="2">
    <source>
        <dbReference type="ARBA" id="ARBA00022630"/>
    </source>
</evidence>
<dbReference type="InterPro" id="IPR013785">
    <property type="entry name" value="Aldolase_TIM"/>
</dbReference>
<dbReference type="PROSITE" id="PS00557">
    <property type="entry name" value="FMN_HYDROXY_ACID_DH_1"/>
    <property type="match status" value="1"/>
</dbReference>
<dbReference type="STRING" id="402600.SAMN05216188_11755"/>
<evidence type="ECO:0000256" key="1">
    <source>
        <dbReference type="ARBA" id="ARBA00001917"/>
    </source>
</evidence>
<feature type="binding site" evidence="7">
    <location>
        <position position="130"/>
    </location>
    <ligand>
        <name>FMN</name>
        <dbReference type="ChEBI" id="CHEBI:58210"/>
    </ligand>
</feature>
<proteinExistence type="inferred from homology"/>
<organism evidence="9 10">
    <name type="scientific">Lentzea xinjiangensis</name>
    <dbReference type="NCBI Taxonomy" id="402600"/>
    <lineage>
        <taxon>Bacteria</taxon>
        <taxon>Bacillati</taxon>
        <taxon>Actinomycetota</taxon>
        <taxon>Actinomycetes</taxon>
        <taxon>Pseudonocardiales</taxon>
        <taxon>Pseudonocardiaceae</taxon>
        <taxon>Lentzea</taxon>
    </lineage>
</organism>
<dbReference type="PANTHER" id="PTHR10578:SF107">
    <property type="entry name" value="2-HYDROXYACID OXIDASE 1"/>
    <property type="match status" value="1"/>
</dbReference>
<reference evidence="10" key="1">
    <citation type="submission" date="2016-10" db="EMBL/GenBank/DDBJ databases">
        <authorList>
            <person name="Varghese N."/>
            <person name="Submissions S."/>
        </authorList>
    </citation>
    <scope>NUCLEOTIDE SEQUENCE [LARGE SCALE GENOMIC DNA]</scope>
    <source>
        <strain evidence="10">CGMCC 4.3525</strain>
    </source>
</reference>
<feature type="binding site" evidence="7">
    <location>
        <begin position="302"/>
        <end position="303"/>
    </location>
    <ligand>
        <name>FMN</name>
        <dbReference type="ChEBI" id="CHEBI:58210"/>
    </ligand>
</feature>
<evidence type="ECO:0000256" key="5">
    <source>
        <dbReference type="ARBA" id="ARBA00024042"/>
    </source>
</evidence>
<evidence type="ECO:0000256" key="3">
    <source>
        <dbReference type="ARBA" id="ARBA00022643"/>
    </source>
</evidence>
<feature type="binding site" evidence="7">
    <location>
        <begin position="79"/>
        <end position="81"/>
    </location>
    <ligand>
        <name>FMN</name>
        <dbReference type="ChEBI" id="CHEBI:58210"/>
    </ligand>
</feature>
<dbReference type="Proteomes" id="UP000199352">
    <property type="component" value="Unassembled WGS sequence"/>
</dbReference>
<dbReference type="InterPro" id="IPR037396">
    <property type="entry name" value="FMN_HAD"/>
</dbReference>
<evidence type="ECO:0000313" key="10">
    <source>
        <dbReference type="Proteomes" id="UP000199352"/>
    </source>
</evidence>
<keyword evidence="2 7" id="KW-0285">Flavoprotein</keyword>
<dbReference type="PIRSF" id="PIRSF000138">
    <property type="entry name" value="Al-hdrx_acd_dh"/>
    <property type="match status" value="1"/>
</dbReference>
<dbReference type="InterPro" id="IPR008259">
    <property type="entry name" value="FMN_hydac_DH_AS"/>
</dbReference>
<evidence type="ECO:0000259" key="8">
    <source>
        <dbReference type="PROSITE" id="PS51349"/>
    </source>
</evidence>
<keyword evidence="3 7" id="KW-0288">FMN</keyword>
<feature type="domain" description="FMN hydroxy acid dehydrogenase" evidence="8">
    <location>
        <begin position="1"/>
        <end position="353"/>
    </location>
</feature>
<feature type="binding site" evidence="7">
    <location>
        <position position="156"/>
    </location>
    <ligand>
        <name>FMN</name>
        <dbReference type="ChEBI" id="CHEBI:58210"/>
    </ligand>
</feature>
<feature type="binding site" evidence="7">
    <location>
        <position position="248"/>
    </location>
    <ligand>
        <name>glyoxylate</name>
        <dbReference type="ChEBI" id="CHEBI:36655"/>
    </ligand>
</feature>
<comment type="similarity">
    <text evidence="5">Belongs to the FMN-dependent alpha-hydroxy acid dehydrogenase family.</text>
</comment>
<dbReference type="PANTHER" id="PTHR10578">
    <property type="entry name" value="S -2-HYDROXY-ACID OXIDASE-RELATED"/>
    <property type="match status" value="1"/>
</dbReference>
<dbReference type="Gene3D" id="3.20.20.70">
    <property type="entry name" value="Aldolase class I"/>
    <property type="match status" value="1"/>
</dbReference>
<sequence>MTPAALSTTDFADRAKSVVPAEVWDFVEGGSGAEVTLAANIEAFDLIRVVPRVFSGVASPVTNATLLGTDVSAPLAVAPMAYQRLLHPEGELASARAAKSAGVPFTVSTFSSVSVEDVAATGALTWFQLYWFADRAVTADLVARAEDAGCRTLVLTADLPRMGKRLRDIRNGFTLPADVTAANLPETGRSSVVARHTDLLVDPALCWDDLAWLRARTRLRLVVKGVLDPADAKTAAGAGVDAIVVSNHGGRQLDGAVASAEALQDVLDAVAGRCDVLLDSGVRSGLDVLKAVALGADGVLLGRPVLWGLAADGQRGVADVLALVRDELADAMTLSGCRDVAAIRGLRCLVRSGGRR</sequence>
<feature type="active site" description="Proton acceptor" evidence="6">
    <location>
        <position position="248"/>
    </location>
</feature>
<dbReference type="FunFam" id="3.20.20.70:FF:000029">
    <property type="entry name" value="L-lactate dehydrogenase"/>
    <property type="match status" value="1"/>
</dbReference>
<feature type="binding site" evidence="7">
    <location>
        <position position="128"/>
    </location>
    <ligand>
        <name>FMN</name>
        <dbReference type="ChEBI" id="CHEBI:58210"/>
    </ligand>
</feature>
<name>A0A1H9SYJ1_9PSEU</name>
<protein>
    <submittedName>
        <fullName evidence="9">4-hydroxymandelate oxidase</fullName>
    </submittedName>
</protein>
<dbReference type="GO" id="GO:0016614">
    <property type="term" value="F:oxidoreductase activity, acting on CH-OH group of donors"/>
    <property type="evidence" value="ECO:0007669"/>
    <property type="project" value="UniProtKB-ARBA"/>
</dbReference>
<feature type="binding site" evidence="7">
    <location>
        <begin position="279"/>
        <end position="283"/>
    </location>
    <ligand>
        <name>FMN</name>
        <dbReference type="ChEBI" id="CHEBI:58210"/>
    </ligand>
</feature>
<keyword evidence="10" id="KW-1185">Reference proteome</keyword>
<feature type="binding site" evidence="7">
    <location>
        <position position="251"/>
    </location>
    <ligand>
        <name>glyoxylate</name>
        <dbReference type="ChEBI" id="CHEBI:36655"/>
    </ligand>
</feature>
<dbReference type="InterPro" id="IPR012133">
    <property type="entry name" value="Alpha-hydoxy_acid_DH_FMN"/>
</dbReference>
<evidence type="ECO:0000256" key="7">
    <source>
        <dbReference type="PIRSR" id="PIRSR000138-2"/>
    </source>
</evidence>